<dbReference type="InterPro" id="IPR016162">
    <property type="entry name" value="Ald_DH_N"/>
</dbReference>
<reference evidence="3 4" key="1">
    <citation type="journal article" date="2020" name="Microbes Environ.">
        <title>Synthetic bacterial community of duckweed: a simple and stable system to study plant-microbe interactions.</title>
        <authorList>
            <person name="Ishizawa H."/>
            <person name="Tada M."/>
            <person name="Kuroda M."/>
            <person name="Inoue D."/>
            <person name="Futamata H."/>
            <person name="Ike M."/>
        </authorList>
    </citation>
    <scope>NUCLEOTIDE SEQUENCE [LARGE SCALE GENOMIC DNA]</scope>
    <source>
        <strain evidence="3 4">DW100</strain>
    </source>
</reference>
<evidence type="ECO:0000256" key="1">
    <source>
        <dbReference type="ARBA" id="ARBA00023002"/>
    </source>
</evidence>
<feature type="domain" description="Aldehyde dehydrogenase" evidence="2">
    <location>
        <begin position="9"/>
        <end position="427"/>
    </location>
</feature>
<dbReference type="PANTHER" id="PTHR43217">
    <property type="entry name" value="SUCCINATE SEMIALDEHYDE DEHYDROGENASE [NAD(P)+] SAD"/>
    <property type="match status" value="1"/>
</dbReference>
<keyword evidence="1" id="KW-0560">Oxidoreductase</keyword>
<dbReference type="PROSITE" id="PS00070">
    <property type="entry name" value="ALDEHYDE_DEHYDR_CYS"/>
    <property type="match status" value="1"/>
</dbReference>
<dbReference type="Gene3D" id="3.40.309.10">
    <property type="entry name" value="Aldehyde Dehydrogenase, Chain A, domain 2"/>
    <property type="match status" value="1"/>
</dbReference>
<dbReference type="PANTHER" id="PTHR43217:SF1">
    <property type="entry name" value="SUCCINATE SEMIALDEHYDE DEHYDROGENASE [NAD(P)+] SAD"/>
    <property type="match status" value="1"/>
</dbReference>
<dbReference type="EMBL" id="AP029022">
    <property type="protein sequence ID" value="BEV04603.1"/>
    <property type="molecule type" value="Genomic_DNA"/>
</dbReference>
<evidence type="ECO:0000313" key="4">
    <source>
        <dbReference type="Proteomes" id="UP001380186"/>
    </source>
</evidence>
<gene>
    <name evidence="3" type="ORF">CRDW_19770</name>
</gene>
<accession>A0ABM8K6F6</accession>
<dbReference type="InterPro" id="IPR016160">
    <property type="entry name" value="Ald_DH_CS_CYS"/>
</dbReference>
<dbReference type="InterPro" id="IPR016163">
    <property type="entry name" value="Ald_DH_C"/>
</dbReference>
<keyword evidence="4" id="KW-1185">Reference proteome</keyword>
<name>A0ABM8K6F6_9FLAO</name>
<dbReference type="SUPFAM" id="SSF53720">
    <property type="entry name" value="ALDH-like"/>
    <property type="match status" value="1"/>
</dbReference>
<proteinExistence type="predicted"/>
<sequence>MEQLIENKLIKADKAFSEWRKVPFEDRQKLIAKAAEILKNNSEKFGTIITQEMNKPISESIAEVEKCALMMNYYADAENILKPEKIESEFSYSEVHYVPKGVILGVMPWNFPFWQVLRFAVPAILAGNTVVLKHASICFGSGNAIEEVLLEAGFPEGIFQNLEVSHKEVKGILEHHTVKGVSLTGSGKAGGEVASIAGLNIKKSLLELGGSDAFIVLDDGDLDEAAKAGVKSRLQNCGQTCTAAKRFIIDEKIEDAFLPIFIEEYKKYEVGDPMDKETKIAGMARPDLADELEKQFQKALEYGAEIILPLERISENEFIPGLIRVQEGNPILQEELFGPLGMVMIAKNDEEALKMANDIPFGLSNSVWTKDQSRQLFFIENLESGTVNINRMTSSDPRFPFGGSKASGYGTELSLLALREFVTARTVVGNYE</sequence>
<dbReference type="Gene3D" id="3.40.605.10">
    <property type="entry name" value="Aldehyde Dehydrogenase, Chain A, domain 1"/>
    <property type="match status" value="1"/>
</dbReference>
<dbReference type="Pfam" id="PF00171">
    <property type="entry name" value="Aldedh"/>
    <property type="match status" value="1"/>
</dbReference>
<evidence type="ECO:0000259" key="2">
    <source>
        <dbReference type="Pfam" id="PF00171"/>
    </source>
</evidence>
<dbReference type="RefSeq" id="WP_338615163.1">
    <property type="nucleotide sequence ID" value="NZ_AP029022.1"/>
</dbReference>
<protein>
    <submittedName>
        <fullName evidence="3">NAD-dependent succinate-semialdehyde dehydrogenase</fullName>
    </submittedName>
</protein>
<organism evidence="3 4">
    <name type="scientific">Chryseobacterium gambrini</name>
    <dbReference type="NCBI Taxonomy" id="373672"/>
    <lineage>
        <taxon>Bacteria</taxon>
        <taxon>Pseudomonadati</taxon>
        <taxon>Bacteroidota</taxon>
        <taxon>Flavobacteriia</taxon>
        <taxon>Flavobacteriales</taxon>
        <taxon>Weeksellaceae</taxon>
        <taxon>Chryseobacterium group</taxon>
        <taxon>Chryseobacterium</taxon>
    </lineage>
</organism>
<dbReference type="Proteomes" id="UP001380186">
    <property type="component" value="Chromosome"/>
</dbReference>
<evidence type="ECO:0000313" key="3">
    <source>
        <dbReference type="EMBL" id="BEV04603.1"/>
    </source>
</evidence>
<dbReference type="InterPro" id="IPR047110">
    <property type="entry name" value="GABD/Sad-like"/>
</dbReference>
<dbReference type="InterPro" id="IPR016161">
    <property type="entry name" value="Ald_DH/histidinol_DH"/>
</dbReference>
<dbReference type="InterPro" id="IPR015590">
    <property type="entry name" value="Aldehyde_DH_dom"/>
</dbReference>